<dbReference type="AlphaFoldDB" id="A0A3Q9BIM1"/>
<dbReference type="PROSITE" id="PS51257">
    <property type="entry name" value="PROKAR_LIPOPROTEIN"/>
    <property type="match status" value="1"/>
</dbReference>
<sequence length="162" mass="17939">MDQLKKFTFVIGASLLLAACGGTLDNDSGVIESNSETTETVESTIESQSSESTETQENVDSSSVEESESIVDEESRTELNQDEAAKIERAKEKLTELTGLEEGEEYLYIIDGVEEQIVTINIRENGEEVSSSRGFFKYDDETGNVQELDIITNEYVDFPANQ</sequence>
<dbReference type="Proteomes" id="UP000273326">
    <property type="component" value="Chromosome"/>
</dbReference>
<dbReference type="RefSeq" id="WP_126108326.1">
    <property type="nucleotide sequence ID" value="NZ_CP034465.1"/>
</dbReference>
<evidence type="ECO:0000313" key="3">
    <source>
        <dbReference type="Proteomes" id="UP000273326"/>
    </source>
</evidence>
<protein>
    <submittedName>
        <fullName evidence="2">Uncharacterized protein</fullName>
    </submittedName>
</protein>
<feature type="region of interest" description="Disordered" evidence="1">
    <location>
        <begin position="30"/>
        <end position="84"/>
    </location>
</feature>
<dbReference type="EMBL" id="CP034465">
    <property type="protein sequence ID" value="AZP03224.1"/>
    <property type="molecule type" value="Genomic_DNA"/>
</dbReference>
<dbReference type="KEGG" id="jeh:EJN90_00275"/>
<accession>A0A3Q9BIM1</accession>
<keyword evidence="3" id="KW-1185">Reference proteome</keyword>
<feature type="compositionally biased region" description="Low complexity" evidence="1">
    <location>
        <begin position="30"/>
        <end position="62"/>
    </location>
</feature>
<dbReference type="OrthoDB" id="2168752at2"/>
<reference evidence="3" key="1">
    <citation type="submission" date="2018-12" db="EMBL/GenBank/DDBJ databases">
        <title>Complete genome sequencing of Jeotgalibaca sp. H21T32.</title>
        <authorList>
            <person name="Bae J.-W."/>
            <person name="Lee S.-Y."/>
        </authorList>
    </citation>
    <scope>NUCLEOTIDE SEQUENCE [LARGE SCALE GENOMIC DNA]</scope>
    <source>
        <strain evidence="3">H21T32</strain>
    </source>
</reference>
<feature type="compositionally biased region" description="Acidic residues" evidence="1">
    <location>
        <begin position="63"/>
        <end position="72"/>
    </location>
</feature>
<evidence type="ECO:0000313" key="2">
    <source>
        <dbReference type="EMBL" id="AZP03224.1"/>
    </source>
</evidence>
<feature type="compositionally biased region" description="Basic and acidic residues" evidence="1">
    <location>
        <begin position="73"/>
        <end position="84"/>
    </location>
</feature>
<name>A0A3Q9BIM1_9LACT</name>
<organism evidence="2 3">
    <name type="scientific">Jeotgalibaca ciconiae</name>
    <dbReference type="NCBI Taxonomy" id="2496265"/>
    <lineage>
        <taxon>Bacteria</taxon>
        <taxon>Bacillati</taxon>
        <taxon>Bacillota</taxon>
        <taxon>Bacilli</taxon>
        <taxon>Lactobacillales</taxon>
        <taxon>Carnobacteriaceae</taxon>
        <taxon>Jeotgalibaca</taxon>
    </lineage>
</organism>
<proteinExistence type="predicted"/>
<evidence type="ECO:0000256" key="1">
    <source>
        <dbReference type="SAM" id="MobiDB-lite"/>
    </source>
</evidence>
<gene>
    <name evidence="2" type="ORF">EJN90_00275</name>
</gene>